<proteinExistence type="inferred from homology"/>
<evidence type="ECO:0000256" key="5">
    <source>
        <dbReference type="HAMAP-Rule" id="MF_02126"/>
    </source>
</evidence>
<dbReference type="NCBIfam" id="TIGR03534">
    <property type="entry name" value="RF_mod_PrmC"/>
    <property type="match status" value="1"/>
</dbReference>
<dbReference type="InterPro" id="IPR050320">
    <property type="entry name" value="N5-glutamine_MTase"/>
</dbReference>
<feature type="domain" description="Methyltransferase small" evidence="6">
    <location>
        <begin position="109"/>
        <end position="203"/>
    </location>
</feature>
<dbReference type="Gene3D" id="3.40.50.150">
    <property type="entry name" value="Vaccinia Virus protein VP39"/>
    <property type="match status" value="1"/>
</dbReference>
<dbReference type="EMBL" id="PIPO01000001">
    <property type="protein sequence ID" value="RUO34584.1"/>
    <property type="molecule type" value="Genomic_DNA"/>
</dbReference>
<dbReference type="HAMAP" id="MF_02126">
    <property type="entry name" value="RF_methyltr_PrmC"/>
    <property type="match status" value="1"/>
</dbReference>
<protein>
    <recommendedName>
        <fullName evidence="5">Release factor glutamine methyltransferase</fullName>
        <shortName evidence="5">RF MTase</shortName>
        <ecNumber evidence="5">2.1.1.297</ecNumber>
    </recommendedName>
    <alternativeName>
        <fullName evidence="5">N5-glutamine methyltransferase PrmC</fullName>
    </alternativeName>
    <alternativeName>
        <fullName evidence="5">Protein-(glutamine-N5) MTase PrmC</fullName>
    </alternativeName>
    <alternativeName>
        <fullName evidence="5">Protein-glutamine N-methyltransferase PrmC</fullName>
    </alternativeName>
</protein>
<evidence type="ECO:0000313" key="8">
    <source>
        <dbReference type="EMBL" id="RUO34584.1"/>
    </source>
</evidence>
<dbReference type="PANTHER" id="PTHR18895">
    <property type="entry name" value="HEMK METHYLTRANSFERASE"/>
    <property type="match status" value="1"/>
</dbReference>
<dbReference type="Pfam" id="PF17827">
    <property type="entry name" value="PrmC_N"/>
    <property type="match status" value="1"/>
</dbReference>
<evidence type="ECO:0000256" key="1">
    <source>
        <dbReference type="ARBA" id="ARBA00022603"/>
    </source>
</evidence>
<reference evidence="8 9" key="1">
    <citation type="journal article" date="2011" name="Front. Microbiol.">
        <title>Genomic signatures of strain selection and enhancement in Bacillus atrophaeus var. globigii, a historical biowarfare simulant.</title>
        <authorList>
            <person name="Gibbons H.S."/>
            <person name="Broomall S.M."/>
            <person name="McNew L.A."/>
            <person name="Daligault H."/>
            <person name="Chapman C."/>
            <person name="Bruce D."/>
            <person name="Karavis M."/>
            <person name="Krepps M."/>
            <person name="McGregor P.A."/>
            <person name="Hong C."/>
            <person name="Park K.H."/>
            <person name="Akmal A."/>
            <person name="Feldman A."/>
            <person name="Lin J.S."/>
            <person name="Chang W.E."/>
            <person name="Higgs B.W."/>
            <person name="Demirev P."/>
            <person name="Lindquist J."/>
            <person name="Liem A."/>
            <person name="Fochler E."/>
            <person name="Read T.D."/>
            <person name="Tapia R."/>
            <person name="Johnson S."/>
            <person name="Bishop-Lilly K.A."/>
            <person name="Detter C."/>
            <person name="Han C."/>
            <person name="Sozhamannan S."/>
            <person name="Rosenzweig C.N."/>
            <person name="Skowronski E.W."/>
        </authorList>
    </citation>
    <scope>NUCLEOTIDE SEQUENCE [LARGE SCALE GENOMIC DNA]</scope>
    <source>
        <strain evidence="8 9">Y4G10-17</strain>
    </source>
</reference>
<comment type="caution">
    <text evidence="8">The sequence shown here is derived from an EMBL/GenBank/DDBJ whole genome shotgun (WGS) entry which is preliminary data.</text>
</comment>
<feature type="binding site" evidence="5">
    <location>
        <position position="146"/>
    </location>
    <ligand>
        <name>S-adenosyl-L-methionine</name>
        <dbReference type="ChEBI" id="CHEBI:59789"/>
    </ligand>
</feature>
<dbReference type="PROSITE" id="PS00092">
    <property type="entry name" value="N6_MTASE"/>
    <property type="match status" value="1"/>
</dbReference>
<comment type="function">
    <text evidence="5">Methylates the class 1 translation termination release factors RF1/PrfA and RF2/PrfB on the glutamine residue of the universally conserved GGQ motif.</text>
</comment>
<evidence type="ECO:0000256" key="2">
    <source>
        <dbReference type="ARBA" id="ARBA00022679"/>
    </source>
</evidence>
<dbReference type="InterPro" id="IPR029063">
    <property type="entry name" value="SAM-dependent_MTases_sf"/>
</dbReference>
<evidence type="ECO:0000259" key="6">
    <source>
        <dbReference type="Pfam" id="PF05175"/>
    </source>
</evidence>
<keyword evidence="2 5" id="KW-0808">Transferase</keyword>
<dbReference type="GO" id="GO:0003676">
    <property type="term" value="F:nucleic acid binding"/>
    <property type="evidence" value="ECO:0007669"/>
    <property type="project" value="InterPro"/>
</dbReference>
<evidence type="ECO:0000313" key="9">
    <source>
        <dbReference type="Proteomes" id="UP000287823"/>
    </source>
</evidence>
<evidence type="ECO:0000256" key="4">
    <source>
        <dbReference type="ARBA" id="ARBA00048391"/>
    </source>
</evidence>
<keyword evidence="1 5" id="KW-0489">Methyltransferase</keyword>
<comment type="similarity">
    <text evidence="5">Belongs to the protein N5-glutamine methyltransferase family. PrmC subfamily.</text>
</comment>
<feature type="binding site" evidence="5">
    <location>
        <begin position="191"/>
        <end position="194"/>
    </location>
    <ligand>
        <name>substrate</name>
    </ligand>
</feature>
<dbReference type="InterPro" id="IPR019874">
    <property type="entry name" value="RF_methyltr_PrmC"/>
</dbReference>
<evidence type="ECO:0000256" key="3">
    <source>
        <dbReference type="ARBA" id="ARBA00022691"/>
    </source>
</evidence>
<dbReference type="FunFam" id="3.40.50.150:FF:000053">
    <property type="entry name" value="Release factor glutamine methyltransferase"/>
    <property type="match status" value="1"/>
</dbReference>
<feature type="binding site" evidence="5">
    <location>
        <position position="191"/>
    </location>
    <ligand>
        <name>S-adenosyl-L-methionine</name>
        <dbReference type="ChEBI" id="CHEBI:59789"/>
    </ligand>
</feature>
<dbReference type="Proteomes" id="UP000287823">
    <property type="component" value="Unassembled WGS sequence"/>
</dbReference>
<name>A0A432WLE7_9GAMM</name>
<sequence length="286" mass="32274">MKSYYVISRAINYGKTQVALGGSDSALLDAQLLLQHVLGCDRQYLYMHPEQVLEDQQWQDYRTLIEKRRDGYPVAHLVGHRDFWDLTLAVNDSTLIPRPDSEILVERALLLALKDDAKVLELGTGTGAIALALANERPRWQLTALDKSAEAVQLATTNRDRNGLTDRLTLLQSDWFAALKAAQRFDLIISNPPYIDPDDAHLQLGDVRFEPRSALVADDQGYADLRFIIEQAPAYLNPGAWVMLEHGFAQGPKVRAFFSEKGYEKVNTVTDYANLDRVTFAQWIND</sequence>
<dbReference type="GO" id="GO:0102559">
    <property type="term" value="F:peptide chain release factor N(5)-glutamine methyltransferase activity"/>
    <property type="evidence" value="ECO:0007669"/>
    <property type="project" value="UniProtKB-EC"/>
</dbReference>
<feature type="binding site" evidence="5">
    <location>
        <begin position="123"/>
        <end position="127"/>
    </location>
    <ligand>
        <name>S-adenosyl-L-methionine</name>
        <dbReference type="ChEBI" id="CHEBI:59789"/>
    </ligand>
</feature>
<dbReference type="EC" id="2.1.1.297" evidence="5"/>
<dbReference type="PANTHER" id="PTHR18895:SF74">
    <property type="entry name" value="MTRF1L RELEASE FACTOR GLUTAMINE METHYLTRANSFERASE"/>
    <property type="match status" value="1"/>
</dbReference>
<organism evidence="8 9">
    <name type="scientific">Aliidiomarina soli</name>
    <dbReference type="NCBI Taxonomy" id="1928574"/>
    <lineage>
        <taxon>Bacteria</taxon>
        <taxon>Pseudomonadati</taxon>
        <taxon>Pseudomonadota</taxon>
        <taxon>Gammaproteobacteria</taxon>
        <taxon>Alteromonadales</taxon>
        <taxon>Idiomarinaceae</taxon>
        <taxon>Aliidiomarina</taxon>
    </lineage>
</organism>
<comment type="catalytic activity">
    <reaction evidence="4 5">
        <text>L-glutaminyl-[peptide chain release factor] + S-adenosyl-L-methionine = N(5)-methyl-L-glutaminyl-[peptide chain release factor] + S-adenosyl-L-homocysteine + H(+)</text>
        <dbReference type="Rhea" id="RHEA:42896"/>
        <dbReference type="Rhea" id="RHEA-COMP:10271"/>
        <dbReference type="Rhea" id="RHEA-COMP:10272"/>
        <dbReference type="ChEBI" id="CHEBI:15378"/>
        <dbReference type="ChEBI" id="CHEBI:30011"/>
        <dbReference type="ChEBI" id="CHEBI:57856"/>
        <dbReference type="ChEBI" id="CHEBI:59789"/>
        <dbReference type="ChEBI" id="CHEBI:61891"/>
        <dbReference type="EC" id="2.1.1.297"/>
    </reaction>
</comment>
<evidence type="ECO:0000259" key="7">
    <source>
        <dbReference type="Pfam" id="PF17827"/>
    </source>
</evidence>
<feature type="binding site" evidence="5">
    <location>
        <position position="175"/>
    </location>
    <ligand>
        <name>S-adenosyl-L-methionine</name>
        <dbReference type="ChEBI" id="CHEBI:59789"/>
    </ligand>
</feature>
<dbReference type="RefSeq" id="WP_126797649.1">
    <property type="nucleotide sequence ID" value="NZ_PIPO01000001.1"/>
</dbReference>
<dbReference type="GO" id="GO:0032259">
    <property type="term" value="P:methylation"/>
    <property type="evidence" value="ECO:0007669"/>
    <property type="project" value="UniProtKB-KW"/>
</dbReference>
<dbReference type="Pfam" id="PF05175">
    <property type="entry name" value="MTS"/>
    <property type="match status" value="1"/>
</dbReference>
<dbReference type="InterPro" id="IPR004556">
    <property type="entry name" value="HemK-like"/>
</dbReference>
<dbReference type="InterPro" id="IPR002052">
    <property type="entry name" value="DNA_methylase_N6_adenine_CS"/>
</dbReference>
<feature type="domain" description="Release factor glutamine methyltransferase N-terminal" evidence="7">
    <location>
        <begin position="10"/>
        <end position="79"/>
    </location>
</feature>
<dbReference type="InterPro" id="IPR040758">
    <property type="entry name" value="PrmC_N"/>
</dbReference>
<dbReference type="SUPFAM" id="SSF53335">
    <property type="entry name" value="S-adenosyl-L-methionine-dependent methyltransferases"/>
    <property type="match status" value="1"/>
</dbReference>
<dbReference type="CDD" id="cd02440">
    <property type="entry name" value="AdoMet_MTases"/>
    <property type="match status" value="1"/>
</dbReference>
<keyword evidence="3 5" id="KW-0949">S-adenosyl-L-methionine</keyword>
<accession>A0A432WLE7</accession>
<dbReference type="AlphaFoldDB" id="A0A432WLE7"/>
<dbReference type="InterPro" id="IPR007848">
    <property type="entry name" value="Small_mtfrase_dom"/>
</dbReference>
<gene>
    <name evidence="5 8" type="primary">prmC</name>
    <name evidence="8" type="ORF">CWE14_00865</name>
</gene>
<keyword evidence="9" id="KW-1185">Reference proteome</keyword>
<dbReference type="NCBIfam" id="TIGR00536">
    <property type="entry name" value="hemK_fam"/>
    <property type="match status" value="1"/>
</dbReference>
<dbReference type="Gene3D" id="1.10.8.10">
    <property type="entry name" value="DNA helicase RuvA subunit, C-terminal domain"/>
    <property type="match status" value="1"/>
</dbReference>